<comment type="caution">
    <text evidence="5">The sequence shown here is derived from an EMBL/GenBank/DDBJ whole genome shotgun (WGS) entry which is preliminary data.</text>
</comment>
<evidence type="ECO:0000259" key="4">
    <source>
        <dbReference type="PROSITE" id="PS51186"/>
    </source>
</evidence>
<dbReference type="PANTHER" id="PTHR43877">
    <property type="entry name" value="AMINOALKYLPHOSPHONATE N-ACETYLTRANSFERASE-RELATED-RELATED"/>
    <property type="match status" value="1"/>
</dbReference>
<dbReference type="InterPro" id="IPR000182">
    <property type="entry name" value="GNAT_dom"/>
</dbReference>
<feature type="compositionally biased region" description="Basic residues" evidence="3">
    <location>
        <begin position="43"/>
        <end position="52"/>
    </location>
</feature>
<evidence type="ECO:0000256" key="2">
    <source>
        <dbReference type="ARBA" id="ARBA00023315"/>
    </source>
</evidence>
<dbReference type="PANTHER" id="PTHR43877:SF1">
    <property type="entry name" value="ACETYLTRANSFERASE"/>
    <property type="match status" value="1"/>
</dbReference>
<organism evidence="5 6">
    <name type="scientific">Salinarimonas soli</name>
    <dbReference type="NCBI Taxonomy" id="1638099"/>
    <lineage>
        <taxon>Bacteria</taxon>
        <taxon>Pseudomonadati</taxon>
        <taxon>Pseudomonadota</taxon>
        <taxon>Alphaproteobacteria</taxon>
        <taxon>Hyphomicrobiales</taxon>
        <taxon>Salinarimonadaceae</taxon>
        <taxon>Salinarimonas</taxon>
    </lineage>
</organism>
<dbReference type="Gene3D" id="3.40.630.30">
    <property type="match status" value="1"/>
</dbReference>
<dbReference type="PROSITE" id="PS51186">
    <property type="entry name" value="GNAT"/>
    <property type="match status" value="1"/>
</dbReference>
<gene>
    <name evidence="5" type="ORF">F0L46_10580</name>
</gene>
<dbReference type="InterPro" id="IPR016181">
    <property type="entry name" value="Acyl_CoA_acyltransferase"/>
</dbReference>
<reference evidence="5 6" key="1">
    <citation type="submission" date="2019-09" db="EMBL/GenBank/DDBJ databases">
        <title>Salinarimonas rosea gen. nov., sp. nov., a new member of the a-2 subgroup of the Proteobacteria.</title>
        <authorList>
            <person name="Liu J."/>
        </authorList>
    </citation>
    <scope>NUCLEOTIDE SEQUENCE [LARGE SCALE GENOMIC DNA]</scope>
    <source>
        <strain evidence="5 6">BN140002</strain>
    </source>
</reference>
<proteinExistence type="predicted"/>
<dbReference type="AlphaFoldDB" id="A0A5B2VGB7"/>
<evidence type="ECO:0000313" key="5">
    <source>
        <dbReference type="EMBL" id="KAA2237432.1"/>
    </source>
</evidence>
<name>A0A5B2VGB7_9HYPH</name>
<keyword evidence="2" id="KW-0012">Acyltransferase</keyword>
<feature type="domain" description="N-acetyltransferase" evidence="4">
    <location>
        <begin position="104"/>
        <end position="270"/>
    </location>
</feature>
<dbReference type="SUPFAM" id="SSF55729">
    <property type="entry name" value="Acyl-CoA N-acyltransferases (Nat)"/>
    <property type="match status" value="1"/>
</dbReference>
<dbReference type="OrthoDB" id="336415at2"/>
<accession>A0A5B2VGB7</accession>
<keyword evidence="1 5" id="KW-0808">Transferase</keyword>
<feature type="compositionally biased region" description="Basic and acidic residues" evidence="3">
    <location>
        <begin position="8"/>
        <end position="28"/>
    </location>
</feature>
<dbReference type="InterPro" id="IPR050832">
    <property type="entry name" value="Bact_Acetyltransf"/>
</dbReference>
<keyword evidence="6" id="KW-1185">Reference proteome</keyword>
<sequence length="272" mass="30053">MVRLPALHRGDPPHRALPERHGPPGDLRRARRHGLGPGEPERRHRGGRRHRLPPLPRGADAVSRARAGLLHGLDAARRPAGLLPRGHRRERSLAVPQRAGAVSPAIRLCREDDAAAWLALRLRSLREHPESFHSTFEEWEHTTPAQAAERLRVNRMVGAFAGDGTLVGAVTLALQARPGAKRRHKVEIWNVYVAPEARGTGTARALMERAVAEARALGFEAVVLSVSAHAERARALYESLGFVTYGIEPRGMRLPDGRTFDDRLMQLDLRPA</sequence>
<evidence type="ECO:0000256" key="3">
    <source>
        <dbReference type="SAM" id="MobiDB-lite"/>
    </source>
</evidence>
<dbReference type="Proteomes" id="UP000323142">
    <property type="component" value="Unassembled WGS sequence"/>
</dbReference>
<evidence type="ECO:0000256" key="1">
    <source>
        <dbReference type="ARBA" id="ARBA00022679"/>
    </source>
</evidence>
<dbReference type="GO" id="GO:0016747">
    <property type="term" value="F:acyltransferase activity, transferring groups other than amino-acyl groups"/>
    <property type="evidence" value="ECO:0007669"/>
    <property type="project" value="InterPro"/>
</dbReference>
<dbReference type="CDD" id="cd04301">
    <property type="entry name" value="NAT_SF"/>
    <property type="match status" value="1"/>
</dbReference>
<dbReference type="Pfam" id="PF00583">
    <property type="entry name" value="Acetyltransf_1"/>
    <property type="match status" value="1"/>
</dbReference>
<dbReference type="EMBL" id="VUOA01000019">
    <property type="protein sequence ID" value="KAA2237432.1"/>
    <property type="molecule type" value="Genomic_DNA"/>
</dbReference>
<reference evidence="5 6" key="2">
    <citation type="submission" date="2019-09" db="EMBL/GenBank/DDBJ databases">
        <authorList>
            <person name="Jin C."/>
        </authorList>
    </citation>
    <scope>NUCLEOTIDE SEQUENCE [LARGE SCALE GENOMIC DNA]</scope>
    <source>
        <strain evidence="5 6">BN140002</strain>
    </source>
</reference>
<evidence type="ECO:0000313" key="6">
    <source>
        <dbReference type="Proteomes" id="UP000323142"/>
    </source>
</evidence>
<protein>
    <submittedName>
        <fullName evidence="5">GNAT family N-acetyltransferase</fullName>
    </submittedName>
</protein>
<feature type="region of interest" description="Disordered" evidence="3">
    <location>
        <begin position="1"/>
        <end position="60"/>
    </location>
</feature>